<name>A0A0D2DGE1_9EURO</name>
<reference evidence="1 2" key="1">
    <citation type="submission" date="2015-01" db="EMBL/GenBank/DDBJ databases">
        <title>The Genome Sequence of Exophiala oligosperma CBS72588.</title>
        <authorList>
            <consortium name="The Broad Institute Genomics Platform"/>
            <person name="Cuomo C."/>
            <person name="de Hoog S."/>
            <person name="Gorbushina A."/>
            <person name="Stielow B."/>
            <person name="Teixiera M."/>
            <person name="Abouelleil A."/>
            <person name="Chapman S.B."/>
            <person name="Priest M."/>
            <person name="Young S.K."/>
            <person name="Wortman J."/>
            <person name="Nusbaum C."/>
            <person name="Birren B."/>
        </authorList>
    </citation>
    <scope>NUCLEOTIDE SEQUENCE [LARGE SCALE GENOMIC DNA]</scope>
    <source>
        <strain evidence="1 2">CBS 72588</strain>
    </source>
</reference>
<evidence type="ECO:0000313" key="1">
    <source>
        <dbReference type="EMBL" id="KIW42053.1"/>
    </source>
</evidence>
<dbReference type="HOGENOM" id="CLU_2320395_0_0_1"/>
<protein>
    <submittedName>
        <fullName evidence="1">Uncharacterized protein</fullName>
    </submittedName>
</protein>
<evidence type="ECO:0000313" key="2">
    <source>
        <dbReference type="Proteomes" id="UP000053342"/>
    </source>
</evidence>
<dbReference type="OrthoDB" id="1879366at2759"/>
<dbReference type="AlphaFoldDB" id="A0A0D2DGE1"/>
<keyword evidence="2" id="KW-1185">Reference proteome</keyword>
<dbReference type="Proteomes" id="UP000053342">
    <property type="component" value="Unassembled WGS sequence"/>
</dbReference>
<dbReference type="STRING" id="215243.A0A0D2DGE1"/>
<accession>A0A0D2DGE1</accession>
<dbReference type="Gene3D" id="3.90.180.10">
    <property type="entry name" value="Medium-chain alcohol dehydrogenases, catalytic domain"/>
    <property type="match status" value="1"/>
</dbReference>
<dbReference type="GeneID" id="27357713"/>
<dbReference type="EMBL" id="KN847336">
    <property type="protein sequence ID" value="KIW42053.1"/>
    <property type="molecule type" value="Genomic_DNA"/>
</dbReference>
<dbReference type="Gene3D" id="3.40.50.720">
    <property type="entry name" value="NAD(P)-binding Rossmann-like Domain"/>
    <property type="match status" value="1"/>
</dbReference>
<proteinExistence type="predicted"/>
<organism evidence="1 2">
    <name type="scientific">Exophiala oligosperma</name>
    <dbReference type="NCBI Taxonomy" id="215243"/>
    <lineage>
        <taxon>Eukaryota</taxon>
        <taxon>Fungi</taxon>
        <taxon>Dikarya</taxon>
        <taxon>Ascomycota</taxon>
        <taxon>Pezizomycotina</taxon>
        <taxon>Eurotiomycetes</taxon>
        <taxon>Chaetothyriomycetidae</taxon>
        <taxon>Chaetothyriales</taxon>
        <taxon>Herpotrichiellaceae</taxon>
        <taxon>Exophiala</taxon>
    </lineage>
</organism>
<dbReference type="VEuPathDB" id="FungiDB:PV06_05639"/>
<sequence>MSQDPSLGLRGGRLDDAGCLETTVSVLPPDGKYHIDLNPGPNDLQRTVRGRYVGQIPWPTSDETLDFARLGKLHLEATVVALSQWNEAVQKLKTGQVAG</sequence>
<dbReference type="RefSeq" id="XP_016262269.1">
    <property type="nucleotide sequence ID" value="XM_016406665.1"/>
</dbReference>
<gene>
    <name evidence="1" type="ORF">PV06_05639</name>
</gene>